<name>A0A0F9JQK2_9ZZZZ</name>
<evidence type="ECO:0000313" key="1">
    <source>
        <dbReference type="EMBL" id="KKM64701.1"/>
    </source>
</evidence>
<proteinExistence type="predicted"/>
<organism evidence="1">
    <name type="scientific">marine sediment metagenome</name>
    <dbReference type="NCBI Taxonomy" id="412755"/>
    <lineage>
        <taxon>unclassified sequences</taxon>
        <taxon>metagenomes</taxon>
        <taxon>ecological metagenomes</taxon>
    </lineage>
</organism>
<evidence type="ECO:0008006" key="2">
    <source>
        <dbReference type="Google" id="ProtNLM"/>
    </source>
</evidence>
<dbReference type="EMBL" id="LAZR01010850">
    <property type="protein sequence ID" value="KKM64701.1"/>
    <property type="molecule type" value="Genomic_DNA"/>
</dbReference>
<gene>
    <name evidence="1" type="ORF">LCGC14_1498670</name>
</gene>
<feature type="non-terminal residue" evidence="1">
    <location>
        <position position="1"/>
    </location>
</feature>
<comment type="caution">
    <text evidence="1">The sequence shown here is derived from an EMBL/GenBank/DDBJ whole genome shotgun (WGS) entry which is preliminary data.</text>
</comment>
<reference evidence="1" key="1">
    <citation type="journal article" date="2015" name="Nature">
        <title>Complex archaea that bridge the gap between prokaryotes and eukaryotes.</title>
        <authorList>
            <person name="Spang A."/>
            <person name="Saw J.H."/>
            <person name="Jorgensen S.L."/>
            <person name="Zaremba-Niedzwiedzka K."/>
            <person name="Martijn J."/>
            <person name="Lind A.E."/>
            <person name="van Eijk R."/>
            <person name="Schleper C."/>
            <person name="Guy L."/>
            <person name="Ettema T.J."/>
        </authorList>
    </citation>
    <scope>NUCLEOTIDE SEQUENCE</scope>
</reference>
<dbReference type="AlphaFoldDB" id="A0A0F9JQK2"/>
<sequence>LCELCEPCKEYHLSGKIRRYPDVCTCSFKYGTKIVPAKQIKVKCDKCGGSGEITKKVAK</sequence>
<protein>
    <recommendedName>
        <fullName evidence="2">CR-type domain-containing protein</fullName>
    </recommendedName>
</protein>
<accession>A0A0F9JQK2</accession>